<gene>
    <name evidence="1" type="ORF">H8S23_01120</name>
</gene>
<accession>A0A923L0C1</accession>
<keyword evidence="2" id="KW-1185">Reference proteome</keyword>
<dbReference type="Proteomes" id="UP000659630">
    <property type="component" value="Unassembled WGS sequence"/>
</dbReference>
<dbReference type="EMBL" id="JACONZ010000001">
    <property type="protein sequence ID" value="MBC5580102.1"/>
    <property type="molecule type" value="Genomic_DNA"/>
</dbReference>
<name>A0A923L0C1_9FIRM</name>
<dbReference type="RefSeq" id="WP_186886475.1">
    <property type="nucleotide sequence ID" value="NZ_JACONZ010000001.1"/>
</dbReference>
<sequence>MEQEKKTIAQILLRRPLRGRAREKAQRENPVYKDCYGKKIATRQVSGR</sequence>
<protein>
    <submittedName>
        <fullName evidence="1">Uncharacterized protein</fullName>
    </submittedName>
</protein>
<evidence type="ECO:0000313" key="2">
    <source>
        <dbReference type="Proteomes" id="UP000659630"/>
    </source>
</evidence>
<reference evidence="1" key="1">
    <citation type="submission" date="2020-08" db="EMBL/GenBank/DDBJ databases">
        <title>Genome public.</title>
        <authorList>
            <person name="Liu C."/>
            <person name="Sun Q."/>
        </authorList>
    </citation>
    <scope>NUCLEOTIDE SEQUENCE</scope>
    <source>
        <strain evidence="1">BX8</strain>
    </source>
</reference>
<proteinExistence type="predicted"/>
<comment type="caution">
    <text evidence="1">The sequence shown here is derived from an EMBL/GenBank/DDBJ whole genome shotgun (WGS) entry which is preliminary data.</text>
</comment>
<dbReference type="AlphaFoldDB" id="A0A923L0C1"/>
<organism evidence="1 2">
    <name type="scientific">Anaerofilum hominis</name>
    <dbReference type="NCBI Taxonomy" id="2763016"/>
    <lineage>
        <taxon>Bacteria</taxon>
        <taxon>Bacillati</taxon>
        <taxon>Bacillota</taxon>
        <taxon>Clostridia</taxon>
        <taxon>Eubacteriales</taxon>
        <taxon>Oscillospiraceae</taxon>
        <taxon>Anaerofilum</taxon>
    </lineage>
</organism>
<evidence type="ECO:0000313" key="1">
    <source>
        <dbReference type="EMBL" id="MBC5580102.1"/>
    </source>
</evidence>